<feature type="region of interest" description="Disordered" evidence="1">
    <location>
        <begin position="38"/>
        <end position="79"/>
    </location>
</feature>
<dbReference type="HOGENOM" id="CLU_028741_0_0_1"/>
<dbReference type="EMBL" id="AAQR03184221">
    <property type="status" value="NOT_ANNOTATED_CDS"/>
    <property type="molecule type" value="Genomic_DNA"/>
</dbReference>
<dbReference type="InterPro" id="IPR052882">
    <property type="entry name" value="EZH_Inhibitor"/>
</dbReference>
<dbReference type="STRING" id="30611.ENSOGAP00000017251"/>
<organism evidence="2 3">
    <name type="scientific">Otolemur garnettii</name>
    <name type="common">Small-eared galago</name>
    <name type="synonym">Garnett's greater bushbaby</name>
    <dbReference type="NCBI Taxonomy" id="30611"/>
    <lineage>
        <taxon>Eukaryota</taxon>
        <taxon>Metazoa</taxon>
        <taxon>Chordata</taxon>
        <taxon>Craniata</taxon>
        <taxon>Vertebrata</taxon>
        <taxon>Euteleostomi</taxon>
        <taxon>Mammalia</taxon>
        <taxon>Eutheria</taxon>
        <taxon>Euarchontoglires</taxon>
        <taxon>Primates</taxon>
        <taxon>Strepsirrhini</taxon>
        <taxon>Lorisiformes</taxon>
        <taxon>Galagidae</taxon>
        <taxon>Otolemur</taxon>
    </lineage>
</organism>
<dbReference type="InParanoid" id="H0XMB1"/>
<reference evidence="2" key="2">
    <citation type="submission" date="2025-08" db="UniProtKB">
        <authorList>
            <consortium name="Ensembl"/>
        </authorList>
    </citation>
    <scope>IDENTIFICATION</scope>
</reference>
<dbReference type="Ensembl" id="ENSOGAT00000030203.1">
    <property type="protein sequence ID" value="ENSOGAP00000017251.1"/>
    <property type="gene ID" value="ENSOGAG00000025585.1"/>
</dbReference>
<dbReference type="EMBL" id="AAQR03184222">
    <property type="status" value="NOT_ANNOTATED_CDS"/>
    <property type="molecule type" value="Genomic_DNA"/>
</dbReference>
<feature type="compositionally biased region" description="Low complexity" evidence="1">
    <location>
        <begin position="313"/>
        <end position="330"/>
    </location>
</feature>
<evidence type="ECO:0000313" key="3">
    <source>
        <dbReference type="Proteomes" id="UP000005225"/>
    </source>
</evidence>
<feature type="region of interest" description="Disordered" evidence="1">
    <location>
        <begin position="1"/>
        <end position="25"/>
    </location>
</feature>
<feature type="region of interest" description="Disordered" evidence="1">
    <location>
        <begin position="125"/>
        <end position="520"/>
    </location>
</feature>
<dbReference type="GeneTree" id="ENSGT00390000008621"/>
<reference evidence="2" key="3">
    <citation type="submission" date="2025-09" db="UniProtKB">
        <authorList>
            <consortium name="Ensembl"/>
        </authorList>
    </citation>
    <scope>IDENTIFICATION</scope>
</reference>
<reference evidence="3" key="1">
    <citation type="submission" date="2011-03" db="EMBL/GenBank/DDBJ databases">
        <title>Version 3 of the genome sequence of Otolemur garnettii (Bushbaby).</title>
        <authorList>
            <consortium name="The Broad Institute Genome Sequencing Platform"/>
            <person name="Di Palma F."/>
            <person name="Johnson J."/>
            <person name="Lander E.S."/>
            <person name="Lindblad-Toh K."/>
            <person name="Jaffe D.B."/>
            <person name="Gnerre S."/>
            <person name="MacCallum I."/>
            <person name="Przybylski D."/>
            <person name="Ribeiro F.J."/>
            <person name="Burton J.N."/>
            <person name="Walker B.J."/>
            <person name="Sharpe T."/>
            <person name="Hall G."/>
        </authorList>
    </citation>
    <scope>NUCLEOTIDE SEQUENCE [LARGE SCALE GENOMIC DNA]</scope>
</reference>
<feature type="compositionally biased region" description="Low complexity" evidence="1">
    <location>
        <begin position="55"/>
        <end position="79"/>
    </location>
</feature>
<sequence>MATQSHMEKEQKPEQKPDQKLQRNEVLIGLKNQATLASGDESCTSYHEPASEVPAVSSDMSPSGSSALSSSPAGSTAATAATFSTNEELGLVSTACVEMKRCSDLQGSRSPHAELRCVVSETSGLATVGPPLKGTDQPRGHLAQMKSQRNNRGRKQSSPDQDIWVRKLPGRRRLLPETLRPQRSEVSPSTSSSSQPSGSRHSQASTCTLASRSGPALRSHASGPSPALRRRSYTALPVPALHRPACGPGPAIYRRRATPPGSVPHRLSHALPPAERRRAPAPGPPAKRRRAPAPGPAERRRAPAPGPAERRGATPSGPAYRSRASRPSSARQRRGTPTGPAFRGGTARSGPSSPSTNAMPDPILSKQSPTRLSCHTLPGPADGNPPSPPGFALQSLVFKSSSDSSDSEVESVSSQHSWHAVRMRASSPSPPGRFFPLPAQCNESSPSSPSHSPFHSRSPGLSPSSFSSSSPKFLGLRSISTPSPDSLRRALMPEFEALNPPPGEQVGIESTPHPPTPPVL</sequence>
<dbReference type="OMA" id="IRRCTAQ"/>
<evidence type="ECO:0000256" key="1">
    <source>
        <dbReference type="SAM" id="MobiDB-lite"/>
    </source>
</evidence>
<proteinExistence type="predicted"/>
<feature type="compositionally biased region" description="Basic and acidic residues" evidence="1">
    <location>
        <begin position="1"/>
        <end position="23"/>
    </location>
</feature>
<feature type="compositionally biased region" description="Low complexity" evidence="1">
    <location>
        <begin position="184"/>
        <end position="205"/>
    </location>
</feature>
<dbReference type="FunCoup" id="H0XMB1">
    <property type="interactions" value="5"/>
</dbReference>
<evidence type="ECO:0000313" key="2">
    <source>
        <dbReference type="Ensembl" id="ENSOGAP00000017251.1"/>
    </source>
</evidence>
<dbReference type="GO" id="GO:0005634">
    <property type="term" value="C:nucleus"/>
    <property type="evidence" value="ECO:0007669"/>
    <property type="project" value="TreeGrafter"/>
</dbReference>
<name>H0XMB1_OTOGA</name>
<protein>
    <recommendedName>
        <fullName evidence="4">EZH inhibitory protein</fullName>
    </recommendedName>
</protein>
<dbReference type="PANTHER" id="PTHR22467">
    <property type="entry name" value="EZH INHIBITORY PROTEIN-RELATED"/>
    <property type="match status" value="1"/>
</dbReference>
<dbReference type="Proteomes" id="UP000005225">
    <property type="component" value="Unassembled WGS sequence"/>
</dbReference>
<dbReference type="PANTHER" id="PTHR22467:SF1">
    <property type="entry name" value="EZH INHIBITORY PROTEIN"/>
    <property type="match status" value="1"/>
</dbReference>
<feature type="compositionally biased region" description="Low complexity" evidence="1">
    <location>
        <begin position="444"/>
        <end position="471"/>
    </location>
</feature>
<dbReference type="eggNOG" id="ENOG502SFSJ">
    <property type="taxonomic scope" value="Eukaryota"/>
</dbReference>
<accession>H0XMB1</accession>
<dbReference type="AlphaFoldDB" id="H0XMB1"/>
<feature type="compositionally biased region" description="Polar residues" evidence="1">
    <location>
        <begin position="349"/>
        <end position="358"/>
    </location>
</feature>
<feature type="compositionally biased region" description="Low complexity" evidence="1">
    <location>
        <begin position="400"/>
        <end position="414"/>
    </location>
</feature>
<evidence type="ECO:0008006" key="4">
    <source>
        <dbReference type="Google" id="ProtNLM"/>
    </source>
</evidence>
<keyword evidence="3" id="KW-1185">Reference proteome</keyword>